<comment type="caution">
    <text evidence="4">The sequence shown here is derived from an EMBL/GenBank/DDBJ whole genome shotgun (WGS) entry which is preliminary data.</text>
</comment>
<dbReference type="AlphaFoldDB" id="S3UTU1"/>
<dbReference type="Proteomes" id="UP000014540">
    <property type="component" value="Unassembled WGS sequence"/>
</dbReference>
<evidence type="ECO:0000256" key="1">
    <source>
        <dbReference type="SAM" id="MobiDB-lite"/>
    </source>
</evidence>
<evidence type="ECO:0000313" key="5">
    <source>
        <dbReference type="Proteomes" id="UP000014540"/>
    </source>
</evidence>
<dbReference type="InterPro" id="IPR053728">
    <property type="entry name" value="Alginate_Permeability_Chnl"/>
</dbReference>
<organism evidence="4 5">
    <name type="scientific">Leptospira fainei serovar Hurstbridge str. BUT 6</name>
    <dbReference type="NCBI Taxonomy" id="1193011"/>
    <lineage>
        <taxon>Bacteria</taxon>
        <taxon>Pseudomonadati</taxon>
        <taxon>Spirochaetota</taxon>
        <taxon>Spirochaetia</taxon>
        <taxon>Leptospirales</taxon>
        <taxon>Leptospiraceae</taxon>
        <taxon>Leptospira</taxon>
    </lineage>
</organism>
<dbReference type="STRING" id="1193011.LEP1GSC058_0940"/>
<keyword evidence="5" id="KW-1185">Reference proteome</keyword>
<dbReference type="RefSeq" id="WP_016551239.1">
    <property type="nucleotide sequence ID" value="NZ_AKWZ02000011.1"/>
</dbReference>
<keyword evidence="2" id="KW-1133">Transmembrane helix</keyword>
<evidence type="ECO:0000256" key="2">
    <source>
        <dbReference type="SAM" id="Phobius"/>
    </source>
</evidence>
<feature type="region of interest" description="Disordered" evidence="1">
    <location>
        <begin position="40"/>
        <end position="90"/>
    </location>
</feature>
<dbReference type="Pfam" id="PF13372">
    <property type="entry name" value="Alginate_exp"/>
    <property type="match status" value="1"/>
</dbReference>
<keyword evidence="2" id="KW-0472">Membrane</keyword>
<evidence type="ECO:0000259" key="3">
    <source>
        <dbReference type="Pfam" id="PF13372"/>
    </source>
</evidence>
<evidence type="ECO:0000313" key="4">
    <source>
        <dbReference type="EMBL" id="EPG72673.1"/>
    </source>
</evidence>
<dbReference type="EMBL" id="AKWZ02000011">
    <property type="protein sequence ID" value="EPG72673.1"/>
    <property type="molecule type" value="Genomic_DNA"/>
</dbReference>
<dbReference type="InterPro" id="IPR025388">
    <property type="entry name" value="Alginate_export_dom"/>
</dbReference>
<keyword evidence="2" id="KW-0812">Transmembrane</keyword>
<accession>S3UTU1</accession>
<feature type="domain" description="Alginate export" evidence="3">
    <location>
        <begin position="129"/>
        <end position="598"/>
    </location>
</feature>
<reference evidence="4" key="1">
    <citation type="submission" date="2013-04" db="EMBL/GenBank/DDBJ databases">
        <authorList>
            <person name="Harkins D.M."/>
            <person name="Durkin A.S."/>
            <person name="Selengut J.D."/>
            <person name="Sanka R."/>
            <person name="DePew J."/>
            <person name="Purushe J."/>
            <person name="Ahmed A."/>
            <person name="van der Linden H."/>
            <person name="Goris M.G.A."/>
            <person name="Hartskeerl R.A."/>
            <person name="Vinetz J.M."/>
            <person name="Sutton G.G."/>
            <person name="Nelson W.C."/>
            <person name="Fouts D.E."/>
        </authorList>
    </citation>
    <scope>NUCLEOTIDE SEQUENCE [LARGE SCALE GENOMIC DNA]</scope>
    <source>
        <strain evidence="4">BUT 6</strain>
    </source>
</reference>
<sequence>MKNAPKQLKKIEIVFVRYLIISLIIIPSLLVAEEPIQNKPASDAKEENLRKNNSEVSPIPESTIPAQPKDAISGPALSSDPIPAQEAPYKSPMVGKLSGEYLRSLQLTPDQNKAVRANKDLWFQEKYRVGFALRPRYESLFNPDFDKTTPDNKNIFTNQTQAYLIGDINKNLIFKITLEDIRQWGGSQFPSGTGDGRFGLAGNAGVTYNTATQKTVPVSNPTSFREAFLDVRSSDESFRLRIGRQIVEFGDGRIVGARNFNQIGNSFDGLRFTAKRGIQSLDVFGFVISSQNNASGLVTANGAANNSVGDAYFVGTNYWIKFANWIGADFYDFTLMKRAIVSPTAPAYDSELRTRQSDQLNTYGFRLTNRTQNNSLPDGVIKWDWTVEAAWQGGSTGQKVGTSWLQSPGTTSINVNGQAIQNENQKYDAHFLALQTGYAPINPLRIGIQYVYASGDPNRNDSSVSTWNPLFGARRAAGGSIPWSGANLSGVVFWQNIKDYSINIKYDYGKWGTFTFISHFYYKAKLQDGYYNNNGYVAGSTEDATNQNANNANATHLGKKIASEIDLIYQVTPYENLSVWAGIAFLRAGDAITNSKVNLSNSNPALQYTNQPNSTYFFLQTVFAI</sequence>
<feature type="transmembrane region" description="Helical" evidence="2">
    <location>
        <begin position="12"/>
        <end position="32"/>
    </location>
</feature>
<dbReference type="OrthoDB" id="340926at2"/>
<name>S3UTU1_9LEPT</name>
<gene>
    <name evidence="4" type="ORF">LEP1GSC058_0940</name>
</gene>
<protein>
    <submittedName>
        <fullName evidence="4">Alginate export</fullName>
    </submittedName>
</protein>
<dbReference type="Gene3D" id="2.40.160.100">
    <property type="match status" value="1"/>
</dbReference>
<feature type="compositionally biased region" description="Basic and acidic residues" evidence="1">
    <location>
        <begin position="42"/>
        <end position="53"/>
    </location>
</feature>
<proteinExistence type="predicted"/>